<dbReference type="EMBL" id="QCYY01003673">
    <property type="protein sequence ID" value="ROT62468.1"/>
    <property type="molecule type" value="Genomic_DNA"/>
</dbReference>
<dbReference type="PANTHER" id="PTHR47977">
    <property type="entry name" value="RAS-RELATED PROTEIN RAB"/>
    <property type="match status" value="1"/>
</dbReference>
<dbReference type="InterPro" id="IPR005225">
    <property type="entry name" value="Small_GTP-bd"/>
</dbReference>
<organism evidence="4 5">
    <name type="scientific">Penaeus vannamei</name>
    <name type="common">Whiteleg shrimp</name>
    <name type="synonym">Litopenaeus vannamei</name>
    <dbReference type="NCBI Taxonomy" id="6689"/>
    <lineage>
        <taxon>Eukaryota</taxon>
        <taxon>Metazoa</taxon>
        <taxon>Ecdysozoa</taxon>
        <taxon>Arthropoda</taxon>
        <taxon>Crustacea</taxon>
        <taxon>Multicrustacea</taxon>
        <taxon>Malacostraca</taxon>
        <taxon>Eumalacostraca</taxon>
        <taxon>Eucarida</taxon>
        <taxon>Decapoda</taxon>
        <taxon>Dendrobranchiata</taxon>
        <taxon>Penaeoidea</taxon>
        <taxon>Penaeidae</taxon>
        <taxon>Penaeus</taxon>
    </lineage>
</organism>
<dbReference type="InterPro" id="IPR050227">
    <property type="entry name" value="Rab"/>
</dbReference>
<keyword evidence="1" id="KW-0547">Nucleotide-binding</keyword>
<evidence type="ECO:0000256" key="1">
    <source>
        <dbReference type="ARBA" id="ARBA00022741"/>
    </source>
</evidence>
<dbReference type="Pfam" id="PF00071">
    <property type="entry name" value="Ras"/>
    <property type="match status" value="1"/>
</dbReference>
<evidence type="ECO:0000313" key="5">
    <source>
        <dbReference type="Proteomes" id="UP000283509"/>
    </source>
</evidence>
<gene>
    <name evidence="4" type="ORF">C7M84_019693</name>
</gene>
<dbReference type="AlphaFoldDB" id="A0A3R7PDS3"/>
<name>A0A3R7PDS3_PENVA</name>
<dbReference type="PRINTS" id="PR00449">
    <property type="entry name" value="RASTRNSFRMNG"/>
</dbReference>
<comment type="caution">
    <text evidence="4">The sequence shown here is derived from an EMBL/GenBank/DDBJ whole genome shotgun (WGS) entry which is preliminary data.</text>
</comment>
<accession>A0A3R7PDS3</accession>
<reference evidence="4 5" key="1">
    <citation type="submission" date="2018-04" db="EMBL/GenBank/DDBJ databases">
        <authorList>
            <person name="Zhang X."/>
            <person name="Yuan J."/>
            <person name="Li F."/>
            <person name="Xiang J."/>
        </authorList>
    </citation>
    <scope>NUCLEOTIDE SEQUENCE [LARGE SCALE GENOMIC DNA]</scope>
    <source>
        <tissue evidence="4">Muscle</tissue>
    </source>
</reference>
<feature type="region of interest" description="Disordered" evidence="3">
    <location>
        <begin position="115"/>
        <end position="136"/>
    </location>
</feature>
<dbReference type="FunFam" id="3.40.50.300:FF:001447">
    <property type="entry name" value="Ras-related protein Rab-1B"/>
    <property type="match status" value="1"/>
</dbReference>
<dbReference type="GO" id="GO:0003924">
    <property type="term" value="F:GTPase activity"/>
    <property type="evidence" value="ECO:0007669"/>
    <property type="project" value="InterPro"/>
</dbReference>
<evidence type="ECO:0000256" key="3">
    <source>
        <dbReference type="SAM" id="MobiDB-lite"/>
    </source>
</evidence>
<dbReference type="Gene3D" id="3.40.50.300">
    <property type="entry name" value="P-loop containing nucleotide triphosphate hydrolases"/>
    <property type="match status" value="1"/>
</dbReference>
<dbReference type="CDD" id="cd00154">
    <property type="entry name" value="Rab"/>
    <property type="match status" value="1"/>
</dbReference>
<dbReference type="Proteomes" id="UP000283509">
    <property type="component" value="Unassembled WGS sequence"/>
</dbReference>
<evidence type="ECO:0000256" key="2">
    <source>
        <dbReference type="ARBA" id="ARBA00023134"/>
    </source>
</evidence>
<sequence>MVSTPPPSSSTPGPSLLLARGPLHLPPSRLPPPTVPAHPASTVPAHPPLTRTPASHQKPPQGTPPRARHSSLGVRFSDELEVQFFETGDGDGSSRVVRRQIVDLAGASDVCSSAVGSGSECTSGHGGSEGSGAGSCGLSCQNHTDRDGIPRDISASAVCTGVNGLKTCVAGDCEEPTEPDSEADKGCGSSETPKSSGLSRGDGARDCKPSSGGRQCDEDDETDCNRADDNTSNNHNEYSHSNGSKNHRGNSHDEDDADDDTRPTRILNLQVLGPRVTQHLKLHCMRPAFTLEGRRACTGEFRGDFGCTVGVDYRVLEVIVGGVRAVLQLWDTAGQERFRSITRQYYRKADGVVVMYDVTNEQSFLSVNDWLTSVKETAGADVSVAVLGNKCDLAAARRVPKDTAYKMIRGHNCLMYEVSAASGNGVQESIKHLAALLATQQEHDLATSTALELHSEDKKKKFCCRE</sequence>
<evidence type="ECO:0000313" key="4">
    <source>
        <dbReference type="EMBL" id="ROT62468.1"/>
    </source>
</evidence>
<dbReference type="InterPro" id="IPR001806">
    <property type="entry name" value="Small_GTPase"/>
</dbReference>
<keyword evidence="2" id="KW-0342">GTP-binding</keyword>
<dbReference type="SMART" id="SM00175">
    <property type="entry name" value="RAB"/>
    <property type="match status" value="1"/>
</dbReference>
<dbReference type="GO" id="GO:0005525">
    <property type="term" value="F:GTP binding"/>
    <property type="evidence" value="ECO:0007669"/>
    <property type="project" value="UniProtKB-KW"/>
</dbReference>
<reference evidence="4 5" key="2">
    <citation type="submission" date="2019-01" db="EMBL/GenBank/DDBJ databases">
        <title>The decoding of complex shrimp genome reveals the adaptation for benthos swimmer, frequently molting mechanism and breeding impact on genome.</title>
        <authorList>
            <person name="Sun Y."/>
            <person name="Gao Y."/>
            <person name="Yu Y."/>
        </authorList>
    </citation>
    <scope>NUCLEOTIDE SEQUENCE [LARGE SCALE GENOMIC DNA]</scope>
    <source>
        <tissue evidence="4">Muscle</tissue>
    </source>
</reference>
<dbReference type="SMART" id="SM00173">
    <property type="entry name" value="RAS"/>
    <property type="match status" value="1"/>
</dbReference>
<feature type="compositionally biased region" description="Polar residues" evidence="3">
    <location>
        <begin position="189"/>
        <end position="198"/>
    </location>
</feature>
<feature type="region of interest" description="Disordered" evidence="3">
    <location>
        <begin position="1"/>
        <end position="74"/>
    </location>
</feature>
<dbReference type="SMART" id="SM00174">
    <property type="entry name" value="RHO"/>
    <property type="match status" value="1"/>
</dbReference>
<keyword evidence="5" id="KW-1185">Reference proteome</keyword>
<protein>
    <submittedName>
        <fullName evidence="4">Putative EF-hand calcium-binding domain-containing protein 4B</fullName>
    </submittedName>
</protein>
<dbReference type="PROSITE" id="PS51421">
    <property type="entry name" value="RAS"/>
    <property type="match status" value="1"/>
</dbReference>
<feature type="region of interest" description="Disordered" evidence="3">
    <location>
        <begin position="174"/>
        <end position="262"/>
    </location>
</feature>
<feature type="compositionally biased region" description="Pro residues" evidence="3">
    <location>
        <begin position="24"/>
        <end position="36"/>
    </location>
</feature>
<feature type="compositionally biased region" description="Polar residues" evidence="3">
    <location>
        <begin position="230"/>
        <end position="244"/>
    </location>
</feature>
<dbReference type="PROSITE" id="PS51419">
    <property type="entry name" value="RAB"/>
    <property type="match status" value="1"/>
</dbReference>
<dbReference type="SMART" id="SM00176">
    <property type="entry name" value="RAN"/>
    <property type="match status" value="1"/>
</dbReference>
<dbReference type="OrthoDB" id="6368312at2759"/>
<dbReference type="NCBIfam" id="TIGR00231">
    <property type="entry name" value="small_GTP"/>
    <property type="match status" value="1"/>
</dbReference>
<feature type="compositionally biased region" description="Gly residues" evidence="3">
    <location>
        <begin position="124"/>
        <end position="135"/>
    </location>
</feature>
<dbReference type="SUPFAM" id="SSF52540">
    <property type="entry name" value="P-loop containing nucleoside triphosphate hydrolases"/>
    <property type="match status" value="1"/>
</dbReference>
<proteinExistence type="predicted"/>
<dbReference type="InterPro" id="IPR027417">
    <property type="entry name" value="P-loop_NTPase"/>
</dbReference>
<dbReference type="STRING" id="6689.A0A3R7PDS3"/>